<dbReference type="InterPro" id="IPR029066">
    <property type="entry name" value="PLP-binding_barrel"/>
</dbReference>
<proteinExistence type="inferred from homology"/>
<comment type="catalytic activity">
    <reaction evidence="5 8">
        <text>meso-2,6-diaminopimelate + H(+) = L-lysine + CO2</text>
        <dbReference type="Rhea" id="RHEA:15101"/>
        <dbReference type="ChEBI" id="CHEBI:15378"/>
        <dbReference type="ChEBI" id="CHEBI:16526"/>
        <dbReference type="ChEBI" id="CHEBI:32551"/>
        <dbReference type="ChEBI" id="CHEBI:57791"/>
        <dbReference type="EC" id="4.1.1.20"/>
    </reaction>
</comment>
<organism evidence="11 12">
    <name type="scientific">SAR86 cluster bacterium</name>
    <dbReference type="NCBI Taxonomy" id="2030880"/>
    <lineage>
        <taxon>Bacteria</taxon>
        <taxon>Pseudomonadati</taxon>
        <taxon>Pseudomonadota</taxon>
        <taxon>Gammaproteobacteria</taxon>
        <taxon>SAR86 cluster</taxon>
    </lineage>
</organism>
<dbReference type="PRINTS" id="PR01179">
    <property type="entry name" value="ODADCRBXLASE"/>
</dbReference>
<dbReference type="PRINTS" id="PR01181">
    <property type="entry name" value="DAPDCRBXLASE"/>
</dbReference>
<comment type="similarity">
    <text evidence="5">Belongs to the Orn/Lys/Arg decarboxylase class-II family. LysA subfamily.</text>
</comment>
<evidence type="ECO:0000256" key="5">
    <source>
        <dbReference type="HAMAP-Rule" id="MF_02120"/>
    </source>
</evidence>
<keyword evidence="4 5" id="KW-0456">Lyase</keyword>
<dbReference type="GO" id="GO:0009089">
    <property type="term" value="P:lysine biosynthetic process via diaminopimelate"/>
    <property type="evidence" value="ECO:0007669"/>
    <property type="project" value="UniProtKB-UniRule"/>
</dbReference>
<feature type="binding site" evidence="5">
    <location>
        <begin position="274"/>
        <end position="277"/>
    </location>
    <ligand>
        <name>pyridoxal 5'-phosphate</name>
        <dbReference type="ChEBI" id="CHEBI:597326"/>
    </ligand>
</feature>
<feature type="domain" description="Orn/DAP/Arg decarboxylase 2 N-terminal" evidence="10">
    <location>
        <begin position="36"/>
        <end position="280"/>
    </location>
</feature>
<feature type="binding site" evidence="5">
    <location>
        <position position="277"/>
    </location>
    <ligand>
        <name>substrate</name>
    </ligand>
</feature>
<feature type="binding site" evidence="5">
    <location>
        <position position="367"/>
    </location>
    <ligand>
        <name>pyridoxal 5'-phosphate</name>
        <dbReference type="ChEBI" id="CHEBI:597326"/>
    </ligand>
</feature>
<feature type="binding site" evidence="5">
    <location>
        <position position="240"/>
    </location>
    <ligand>
        <name>pyridoxal 5'-phosphate</name>
        <dbReference type="ChEBI" id="CHEBI:597326"/>
    </ligand>
</feature>
<dbReference type="EMBL" id="SHBJ01000003">
    <property type="protein sequence ID" value="RZO29096.1"/>
    <property type="molecule type" value="Genomic_DNA"/>
</dbReference>
<feature type="binding site" evidence="5">
    <location>
        <position position="340"/>
    </location>
    <ligand>
        <name>substrate</name>
    </ligand>
</feature>
<sequence length="412" mass="46023">MDYFAYKNNKLYCEDVDLQDIAMQCGTPCYVYSKKTLERHVDVYKKAFKSKDNLICFSVKSLSNISILEFINKKGCGFDVVSGGELKRVLHVGADPKKIIFSGVGKSYDEILLGMQNNILSFNIESEAEVYRIEEIASSKNKVVDIAIRFNPEVDSGGHEYIKTGRKGDKFGISSDDSVLKIANHIHQSKNLNLVGLACHIGSQILDLESYRLTAQNIKKLSINIKKIGHDLDFLDLGGGLGIPYENDKTPSPEELISIIEQELEDIDERIVLEPGRSISGNAGILLTKVEYIKENFLIVDAAMNDLLRPALYKAKHDVWNLKEIESIDQVWTIVGPVCESSDVIAREHCINANEGDVLAIKTAGAYGFVMSSNYNSRVRPAEVMVDGKTFNVIRSRESFNDLIKNEINLND</sequence>
<dbReference type="Gene3D" id="2.40.37.10">
    <property type="entry name" value="Lyase, Ornithine Decarboxylase, Chain A, domain 1"/>
    <property type="match status" value="1"/>
</dbReference>
<comment type="pathway">
    <text evidence="5 8">Amino-acid biosynthesis; L-lysine biosynthesis via DAP pathway; L-lysine from DL-2,6-diaminopimelate: step 1/1.</text>
</comment>
<keyword evidence="5 8" id="KW-0457">Lysine biosynthesis</keyword>
<dbReference type="Pfam" id="PF02784">
    <property type="entry name" value="Orn_Arg_deC_N"/>
    <property type="match status" value="1"/>
</dbReference>
<dbReference type="InterPro" id="IPR002986">
    <property type="entry name" value="DAP_deCOOHase_LysA"/>
</dbReference>
<dbReference type="FunFam" id="3.20.20.10:FF:000003">
    <property type="entry name" value="Diaminopimelate decarboxylase"/>
    <property type="match status" value="1"/>
</dbReference>
<evidence type="ECO:0000256" key="7">
    <source>
        <dbReference type="PIRSR" id="PIRSR600183-50"/>
    </source>
</evidence>
<dbReference type="InterPro" id="IPR022644">
    <property type="entry name" value="De-COase2_N"/>
</dbReference>
<protein>
    <recommendedName>
        <fullName evidence="5 6">Diaminopimelate decarboxylase</fullName>
        <shortName evidence="5">DAP decarboxylase</shortName>
        <shortName evidence="5">DAPDC</shortName>
        <ecNumber evidence="5 6">4.1.1.20</ecNumber>
    </recommendedName>
</protein>
<dbReference type="GO" id="GO:0008836">
    <property type="term" value="F:diaminopimelate decarboxylase activity"/>
    <property type="evidence" value="ECO:0007669"/>
    <property type="project" value="UniProtKB-UniRule"/>
</dbReference>
<dbReference type="InterPro" id="IPR022657">
    <property type="entry name" value="De-COase2_CS"/>
</dbReference>
<evidence type="ECO:0000259" key="9">
    <source>
        <dbReference type="Pfam" id="PF00278"/>
    </source>
</evidence>
<dbReference type="InterPro" id="IPR000183">
    <property type="entry name" value="Orn/DAP/Arg_de-COase"/>
</dbReference>
<dbReference type="Pfam" id="PF00278">
    <property type="entry name" value="Orn_DAP_Arg_deC"/>
    <property type="match status" value="1"/>
</dbReference>
<dbReference type="AlphaFoldDB" id="A0A520N6N5"/>
<dbReference type="PROSITE" id="PS00879">
    <property type="entry name" value="ODR_DC_2_2"/>
    <property type="match status" value="1"/>
</dbReference>
<dbReference type="NCBIfam" id="TIGR01048">
    <property type="entry name" value="lysA"/>
    <property type="match status" value="1"/>
</dbReference>
<accession>A0A520N6N5</accession>
<dbReference type="Proteomes" id="UP000315283">
    <property type="component" value="Unassembled WGS sequence"/>
</dbReference>
<dbReference type="InterPro" id="IPR022643">
    <property type="entry name" value="De-COase2_C"/>
</dbReference>
<evidence type="ECO:0000313" key="12">
    <source>
        <dbReference type="Proteomes" id="UP000315283"/>
    </source>
</evidence>
<dbReference type="SUPFAM" id="SSF51419">
    <property type="entry name" value="PLP-binding barrel"/>
    <property type="match status" value="1"/>
</dbReference>
<evidence type="ECO:0000313" key="11">
    <source>
        <dbReference type="EMBL" id="RZO29096.1"/>
    </source>
</evidence>
<evidence type="ECO:0000259" key="10">
    <source>
        <dbReference type="Pfam" id="PF02784"/>
    </source>
</evidence>
<evidence type="ECO:0000256" key="6">
    <source>
        <dbReference type="NCBIfam" id="TIGR01048"/>
    </source>
</evidence>
<keyword evidence="2 5" id="KW-0210">Decarboxylase</keyword>
<dbReference type="GO" id="GO:0030170">
    <property type="term" value="F:pyridoxal phosphate binding"/>
    <property type="evidence" value="ECO:0007669"/>
    <property type="project" value="UniProtKB-UniRule"/>
</dbReference>
<keyword evidence="3 5" id="KW-0663">Pyridoxal phosphate</keyword>
<comment type="cofactor">
    <cofactor evidence="1 5 7 8">
        <name>pyridoxal 5'-phosphate</name>
        <dbReference type="ChEBI" id="CHEBI:597326"/>
    </cofactor>
</comment>
<comment type="caution">
    <text evidence="11">The sequence shown here is derived from an EMBL/GenBank/DDBJ whole genome shotgun (WGS) entry which is preliminary data.</text>
</comment>
<dbReference type="SUPFAM" id="SSF50621">
    <property type="entry name" value="Alanine racemase C-terminal domain-like"/>
    <property type="match status" value="1"/>
</dbReference>
<feature type="binding site" evidence="5">
    <location>
        <position position="313"/>
    </location>
    <ligand>
        <name>substrate</name>
    </ligand>
</feature>
<feature type="binding site" evidence="5">
    <location>
        <position position="309"/>
    </location>
    <ligand>
        <name>substrate</name>
    </ligand>
</feature>
<gene>
    <name evidence="5 11" type="primary">lysA</name>
    <name evidence="11" type="ORF">EVA97_00675</name>
</gene>
<evidence type="ECO:0000256" key="1">
    <source>
        <dbReference type="ARBA" id="ARBA00001933"/>
    </source>
</evidence>
<dbReference type="CDD" id="cd06828">
    <property type="entry name" value="PLPDE_III_DapDC"/>
    <property type="match status" value="1"/>
</dbReference>
<feature type="modified residue" description="N6-(pyridoxal phosphate)lysine" evidence="5 7">
    <location>
        <position position="60"/>
    </location>
</feature>
<name>A0A520N6N5_9GAMM</name>
<dbReference type="EC" id="4.1.1.20" evidence="5 6"/>
<reference evidence="11 12" key="1">
    <citation type="submission" date="2019-02" db="EMBL/GenBank/DDBJ databases">
        <title>Prokaryotic population dynamics and viral predation in marine succession experiment using metagenomics: the confinement effect.</title>
        <authorList>
            <person name="Haro-Moreno J.M."/>
            <person name="Rodriguez-Valera F."/>
            <person name="Lopez-Perez M."/>
        </authorList>
    </citation>
    <scope>NUCLEOTIDE SEQUENCE [LARGE SCALE GENOMIC DNA]</scope>
    <source>
        <strain evidence="11">MED-G164</strain>
    </source>
</reference>
<keyword evidence="5" id="KW-0028">Amino-acid biosynthesis</keyword>
<feature type="domain" description="Orn/DAP/Arg decarboxylase 2 C-terminal" evidence="9">
    <location>
        <begin position="29"/>
        <end position="365"/>
    </location>
</feature>
<feature type="binding site" evidence="5">
    <location>
        <position position="367"/>
    </location>
    <ligand>
        <name>substrate</name>
    </ligand>
</feature>
<dbReference type="PANTHER" id="PTHR43727:SF2">
    <property type="entry name" value="GROUP IV DECARBOXYLASE"/>
    <property type="match status" value="1"/>
</dbReference>
<comment type="subunit">
    <text evidence="5">Homodimer.</text>
</comment>
<evidence type="ECO:0000256" key="8">
    <source>
        <dbReference type="RuleBase" id="RU003738"/>
    </source>
</evidence>
<dbReference type="UniPathway" id="UPA00034">
    <property type="reaction ID" value="UER00027"/>
</dbReference>
<comment type="function">
    <text evidence="5">Specifically catalyzes the decarboxylation of meso-diaminopimelate (meso-DAP) to L-lysine.</text>
</comment>
<evidence type="ECO:0000256" key="3">
    <source>
        <dbReference type="ARBA" id="ARBA00022898"/>
    </source>
</evidence>
<dbReference type="PANTHER" id="PTHR43727">
    <property type="entry name" value="DIAMINOPIMELATE DECARBOXYLASE"/>
    <property type="match status" value="1"/>
</dbReference>
<evidence type="ECO:0000256" key="4">
    <source>
        <dbReference type="ARBA" id="ARBA00023239"/>
    </source>
</evidence>
<dbReference type="Gene3D" id="3.20.20.10">
    <property type="entry name" value="Alanine racemase"/>
    <property type="match status" value="1"/>
</dbReference>
<feature type="active site" description="Proton donor" evidence="7">
    <location>
        <position position="339"/>
    </location>
</feature>
<dbReference type="HAMAP" id="MF_02120">
    <property type="entry name" value="LysA"/>
    <property type="match status" value="1"/>
</dbReference>
<evidence type="ECO:0000256" key="2">
    <source>
        <dbReference type="ARBA" id="ARBA00022793"/>
    </source>
</evidence>
<dbReference type="InterPro" id="IPR009006">
    <property type="entry name" value="Ala_racemase/Decarboxylase_C"/>
</dbReference>